<feature type="compositionally biased region" description="Basic and acidic residues" evidence="2">
    <location>
        <begin position="27"/>
        <end position="47"/>
    </location>
</feature>
<dbReference type="PANTHER" id="PTHR33392:SF6">
    <property type="entry name" value="POLYISOPRENYL-TEICHOIC ACID--PEPTIDOGLYCAN TEICHOIC ACID TRANSFERASE TAGU"/>
    <property type="match status" value="1"/>
</dbReference>
<protein>
    <submittedName>
        <fullName evidence="5">LCP family protein required for cell wall assembly</fullName>
    </submittedName>
</protein>
<dbReference type="InterPro" id="IPR004474">
    <property type="entry name" value="LytR_CpsA_psr"/>
</dbReference>
<evidence type="ECO:0000256" key="1">
    <source>
        <dbReference type="ARBA" id="ARBA00006068"/>
    </source>
</evidence>
<comment type="similarity">
    <text evidence="1">Belongs to the LytR/CpsA/Psr (LCP) family.</text>
</comment>
<keyword evidence="6" id="KW-1185">Reference proteome</keyword>
<accession>A0ABS2KRL8</accession>
<organism evidence="5 6">
    <name type="scientific">Rhodococcoides corynebacterioides</name>
    <dbReference type="NCBI Taxonomy" id="53972"/>
    <lineage>
        <taxon>Bacteria</taxon>
        <taxon>Bacillati</taxon>
        <taxon>Actinomycetota</taxon>
        <taxon>Actinomycetes</taxon>
        <taxon>Mycobacteriales</taxon>
        <taxon>Nocardiaceae</taxon>
        <taxon>Rhodococcoides</taxon>
    </lineage>
</organism>
<evidence type="ECO:0000259" key="3">
    <source>
        <dbReference type="Pfam" id="PF03816"/>
    </source>
</evidence>
<feature type="region of interest" description="Disordered" evidence="2">
    <location>
        <begin position="508"/>
        <end position="544"/>
    </location>
</feature>
<feature type="domain" description="LytR/CpsA/Psr regulator C-terminal" evidence="4">
    <location>
        <begin position="417"/>
        <end position="503"/>
    </location>
</feature>
<dbReference type="Pfam" id="PF03816">
    <property type="entry name" value="LytR_cpsA_psr"/>
    <property type="match status" value="1"/>
</dbReference>
<sequence length="544" mass="55518">MTDSVTGPGTPRDPYRPRTPRGAQQRPDSRESEPGARRASARSERGRRPPTSHRPSRTPGHSNAGRIAVALFSAGALLVTGVAWQSIDSLRSNLATVSNLDLGDGADGAVDILLVGTDSRTDAHGNALSQSELDSLRAGDEVANNTDTIILIRVPNDGSSASAISIPRDAYVNVPGIGDSKINAAYGATKEEKRLELVESGVPDAEADSESTLAGRKALIDSVAGLTGVTVDHYAEVGLLGFVLLTDAVGGVDVCLNAPVDEPLSGARFAAGQQTLSGADALSFVRQRHDLPRGDLDRIVRQQVFMASLVRKVLSARTLSNPGTVGQLGSAVQRSVTIDDDWDVLDFATKLQDVAGGAVTFDTIPVADINGVTDYGESIVAVDPVEVQTWVRGLIGDAAPSESVTPTPTVPDIDASSVTVDVANDSGVDGLASSVSDTLSGEGFVPGEVGNNEGASVDRTTVYAASSDGDAAAAVAARVGTDRTETDDSLPSGTVRVVLASDYSAPAAAGSLPAGVSPAGDTATPAPAAADPIDAGSTGPQCVN</sequence>
<feature type="compositionally biased region" description="Low complexity" evidence="2">
    <location>
        <begin position="508"/>
        <end position="536"/>
    </location>
</feature>
<gene>
    <name evidence="5" type="ORF">JOE42_001008</name>
</gene>
<dbReference type="Gene3D" id="3.30.70.2390">
    <property type="match status" value="1"/>
</dbReference>
<dbReference type="NCBIfam" id="TIGR00350">
    <property type="entry name" value="lytR_cpsA_psr"/>
    <property type="match status" value="1"/>
</dbReference>
<dbReference type="Gene3D" id="3.40.630.190">
    <property type="entry name" value="LCP protein"/>
    <property type="match status" value="1"/>
</dbReference>
<dbReference type="Proteomes" id="UP000703038">
    <property type="component" value="Unassembled WGS sequence"/>
</dbReference>
<dbReference type="Pfam" id="PF13399">
    <property type="entry name" value="LytR_C"/>
    <property type="match status" value="1"/>
</dbReference>
<feature type="compositionally biased region" description="Low complexity" evidence="2">
    <location>
        <begin position="1"/>
        <end position="12"/>
    </location>
</feature>
<feature type="region of interest" description="Disordered" evidence="2">
    <location>
        <begin position="1"/>
        <end position="63"/>
    </location>
</feature>
<name>A0ABS2KRL8_9NOCA</name>
<feature type="domain" description="Cell envelope-related transcriptional attenuator" evidence="3">
    <location>
        <begin position="145"/>
        <end position="314"/>
    </location>
</feature>
<comment type="caution">
    <text evidence="5">The sequence shown here is derived from an EMBL/GenBank/DDBJ whole genome shotgun (WGS) entry which is preliminary data.</text>
</comment>
<dbReference type="PANTHER" id="PTHR33392">
    <property type="entry name" value="POLYISOPRENYL-TEICHOIC ACID--PEPTIDOGLYCAN TEICHOIC ACID TRANSFERASE TAGU"/>
    <property type="match status" value="1"/>
</dbReference>
<evidence type="ECO:0000313" key="6">
    <source>
        <dbReference type="Proteomes" id="UP000703038"/>
    </source>
</evidence>
<dbReference type="EMBL" id="JAFBBK010000001">
    <property type="protein sequence ID" value="MBM7414275.1"/>
    <property type="molecule type" value="Genomic_DNA"/>
</dbReference>
<evidence type="ECO:0000313" key="5">
    <source>
        <dbReference type="EMBL" id="MBM7414275.1"/>
    </source>
</evidence>
<evidence type="ECO:0000256" key="2">
    <source>
        <dbReference type="SAM" id="MobiDB-lite"/>
    </source>
</evidence>
<evidence type="ECO:0000259" key="4">
    <source>
        <dbReference type="Pfam" id="PF13399"/>
    </source>
</evidence>
<reference evidence="5 6" key="1">
    <citation type="submission" date="2021-01" db="EMBL/GenBank/DDBJ databases">
        <title>Genomics of switchgrass bacterial isolates.</title>
        <authorList>
            <person name="Shade A."/>
        </authorList>
    </citation>
    <scope>NUCLEOTIDE SEQUENCE [LARGE SCALE GENOMIC DNA]</scope>
    <source>
        <strain evidence="5 6">PvP111</strain>
    </source>
</reference>
<dbReference type="InterPro" id="IPR027381">
    <property type="entry name" value="LytR/CpsA/Psr_C"/>
</dbReference>
<dbReference type="InterPro" id="IPR050922">
    <property type="entry name" value="LytR/CpsA/Psr_CW_biosynth"/>
</dbReference>
<proteinExistence type="inferred from homology"/>